<dbReference type="SMART" id="SM00304">
    <property type="entry name" value="HAMP"/>
    <property type="match status" value="1"/>
</dbReference>
<dbReference type="Gene3D" id="1.10.287.130">
    <property type="match status" value="1"/>
</dbReference>
<evidence type="ECO:0000256" key="10">
    <source>
        <dbReference type="ARBA" id="ARBA00022840"/>
    </source>
</evidence>
<dbReference type="InterPro" id="IPR036097">
    <property type="entry name" value="HisK_dim/P_sf"/>
</dbReference>
<dbReference type="PROSITE" id="PS50109">
    <property type="entry name" value="HIS_KIN"/>
    <property type="match status" value="1"/>
</dbReference>
<keyword evidence="5" id="KW-0597">Phosphoprotein</keyword>
<comment type="catalytic activity">
    <reaction evidence="1">
        <text>ATP + protein L-histidine = ADP + protein N-phospho-L-histidine.</text>
        <dbReference type="EC" id="2.7.13.3"/>
    </reaction>
</comment>
<keyword evidence="13 14" id="KW-0472">Membrane</keyword>
<gene>
    <name evidence="17" type="ORF">NE686_14790</name>
</gene>
<organism evidence="17 18">
    <name type="scientific">Tissierella carlieri</name>
    <dbReference type="NCBI Taxonomy" id="689904"/>
    <lineage>
        <taxon>Bacteria</taxon>
        <taxon>Bacillati</taxon>
        <taxon>Bacillota</taxon>
        <taxon>Tissierellia</taxon>
        <taxon>Tissierellales</taxon>
        <taxon>Tissierellaceae</taxon>
        <taxon>Tissierella</taxon>
    </lineage>
</organism>
<dbReference type="Gene3D" id="6.10.340.10">
    <property type="match status" value="1"/>
</dbReference>
<dbReference type="PANTHER" id="PTHR45528">
    <property type="entry name" value="SENSOR HISTIDINE KINASE CPXA"/>
    <property type="match status" value="1"/>
</dbReference>
<keyword evidence="9 17" id="KW-0418">Kinase</keyword>
<dbReference type="Pfam" id="PF00512">
    <property type="entry name" value="HisKA"/>
    <property type="match status" value="1"/>
</dbReference>
<dbReference type="SMART" id="SM00388">
    <property type="entry name" value="HisKA"/>
    <property type="match status" value="1"/>
</dbReference>
<dbReference type="CDD" id="cd06225">
    <property type="entry name" value="HAMP"/>
    <property type="match status" value="1"/>
</dbReference>
<keyword evidence="10" id="KW-0067">ATP-binding</keyword>
<evidence type="ECO:0000256" key="8">
    <source>
        <dbReference type="ARBA" id="ARBA00022741"/>
    </source>
</evidence>
<dbReference type="EMBL" id="JANGAC010000012">
    <property type="protein sequence ID" value="MCQ4924367.1"/>
    <property type="molecule type" value="Genomic_DNA"/>
</dbReference>
<evidence type="ECO:0000313" key="18">
    <source>
        <dbReference type="Proteomes" id="UP001524478"/>
    </source>
</evidence>
<dbReference type="Proteomes" id="UP001524478">
    <property type="component" value="Unassembled WGS sequence"/>
</dbReference>
<keyword evidence="11 14" id="KW-1133">Transmembrane helix</keyword>
<dbReference type="PANTHER" id="PTHR45528:SF1">
    <property type="entry name" value="SENSOR HISTIDINE KINASE CPXA"/>
    <property type="match status" value="1"/>
</dbReference>
<keyword evidence="4" id="KW-1003">Cell membrane</keyword>
<evidence type="ECO:0000259" key="15">
    <source>
        <dbReference type="PROSITE" id="PS50109"/>
    </source>
</evidence>
<name>A0ABT1SDA6_9FIRM</name>
<keyword evidence="7 14" id="KW-0812">Transmembrane</keyword>
<evidence type="ECO:0000256" key="14">
    <source>
        <dbReference type="SAM" id="Phobius"/>
    </source>
</evidence>
<evidence type="ECO:0000256" key="2">
    <source>
        <dbReference type="ARBA" id="ARBA00004651"/>
    </source>
</evidence>
<keyword evidence="18" id="KW-1185">Reference proteome</keyword>
<feature type="transmembrane region" description="Helical" evidence="14">
    <location>
        <begin position="51"/>
        <end position="69"/>
    </location>
</feature>
<feature type="domain" description="Histidine kinase" evidence="15">
    <location>
        <begin position="145"/>
        <end position="354"/>
    </location>
</feature>
<dbReference type="SUPFAM" id="SSF47384">
    <property type="entry name" value="Homodimeric domain of signal transducing histidine kinase"/>
    <property type="match status" value="1"/>
</dbReference>
<dbReference type="InterPro" id="IPR005467">
    <property type="entry name" value="His_kinase_dom"/>
</dbReference>
<evidence type="ECO:0000256" key="4">
    <source>
        <dbReference type="ARBA" id="ARBA00022475"/>
    </source>
</evidence>
<evidence type="ECO:0000313" key="17">
    <source>
        <dbReference type="EMBL" id="MCQ4924367.1"/>
    </source>
</evidence>
<evidence type="ECO:0000256" key="13">
    <source>
        <dbReference type="ARBA" id="ARBA00023136"/>
    </source>
</evidence>
<reference evidence="17 18" key="1">
    <citation type="submission" date="2022-06" db="EMBL/GenBank/DDBJ databases">
        <title>Isolation of gut microbiota from human fecal samples.</title>
        <authorList>
            <person name="Pamer E.G."/>
            <person name="Barat B."/>
            <person name="Waligurski E."/>
            <person name="Medina S."/>
            <person name="Paddock L."/>
            <person name="Mostad J."/>
        </authorList>
    </citation>
    <scope>NUCLEOTIDE SEQUENCE [LARGE SCALE GENOMIC DNA]</scope>
    <source>
        <strain evidence="17 18">DFI.7.95</strain>
    </source>
</reference>
<comment type="caution">
    <text evidence="17">The sequence shown here is derived from an EMBL/GenBank/DDBJ whole genome shotgun (WGS) entry which is preliminary data.</text>
</comment>
<dbReference type="EC" id="2.7.13.3" evidence="3"/>
<dbReference type="CDD" id="cd00075">
    <property type="entry name" value="HATPase"/>
    <property type="match status" value="1"/>
</dbReference>
<comment type="subcellular location">
    <subcellularLocation>
        <location evidence="2">Cell membrane</location>
        <topology evidence="2">Multi-pass membrane protein</topology>
    </subcellularLocation>
</comment>
<dbReference type="CDD" id="cd00082">
    <property type="entry name" value="HisKA"/>
    <property type="match status" value="1"/>
</dbReference>
<dbReference type="SMART" id="SM00387">
    <property type="entry name" value="HATPase_c"/>
    <property type="match status" value="1"/>
</dbReference>
<protein>
    <recommendedName>
        <fullName evidence="3">histidine kinase</fullName>
        <ecNumber evidence="3">2.7.13.3</ecNumber>
    </recommendedName>
</protein>
<evidence type="ECO:0000256" key="5">
    <source>
        <dbReference type="ARBA" id="ARBA00022553"/>
    </source>
</evidence>
<keyword evidence="8" id="KW-0547">Nucleotide-binding</keyword>
<dbReference type="InterPro" id="IPR036890">
    <property type="entry name" value="HATPase_C_sf"/>
</dbReference>
<sequence>MLAITFLASGMIYLFAPIMNDGSTVVEDISGIVQVHIPRNSEISNVILRSLPYSITICIVVSLICAFFFSKAITKPIKHISETAIRMASLEKNVVSNIQSSDEIGMLSESINKLYQKLLYTIESLKEEKDRVSKVERQKVDFLRAASHELKTPVTALNAMLENMVMEVGKYKNYETYLPLCKEQTEQLSDMISGILDTSKLSKSIESEKSQTFNASVCLSELCGKYQLIAKANRQHFKMDWPDNLTVCLPPKMFSKALSNILSNAVAYTVPGKSITVYVKGRELIVENECQPIPEEHLKRIFEPFYRADYARNREDGGNGLGLYIVASILEALNCSYSFCSMIEPLGMRFIIRL</sequence>
<feature type="domain" description="HAMP" evidence="16">
    <location>
        <begin position="71"/>
        <end position="123"/>
    </location>
</feature>
<dbReference type="InterPro" id="IPR003594">
    <property type="entry name" value="HATPase_dom"/>
</dbReference>
<dbReference type="InterPro" id="IPR003660">
    <property type="entry name" value="HAMP_dom"/>
</dbReference>
<dbReference type="SUPFAM" id="SSF158472">
    <property type="entry name" value="HAMP domain-like"/>
    <property type="match status" value="1"/>
</dbReference>
<dbReference type="InterPro" id="IPR050398">
    <property type="entry name" value="HssS/ArlS-like"/>
</dbReference>
<evidence type="ECO:0000256" key="1">
    <source>
        <dbReference type="ARBA" id="ARBA00000085"/>
    </source>
</evidence>
<evidence type="ECO:0000259" key="16">
    <source>
        <dbReference type="PROSITE" id="PS50885"/>
    </source>
</evidence>
<evidence type="ECO:0000256" key="3">
    <source>
        <dbReference type="ARBA" id="ARBA00012438"/>
    </source>
</evidence>
<evidence type="ECO:0000256" key="6">
    <source>
        <dbReference type="ARBA" id="ARBA00022679"/>
    </source>
</evidence>
<dbReference type="GO" id="GO:0016301">
    <property type="term" value="F:kinase activity"/>
    <property type="evidence" value="ECO:0007669"/>
    <property type="project" value="UniProtKB-KW"/>
</dbReference>
<keyword evidence="6" id="KW-0808">Transferase</keyword>
<evidence type="ECO:0000256" key="9">
    <source>
        <dbReference type="ARBA" id="ARBA00022777"/>
    </source>
</evidence>
<dbReference type="InterPro" id="IPR003661">
    <property type="entry name" value="HisK_dim/P_dom"/>
</dbReference>
<dbReference type="Gene3D" id="3.30.565.10">
    <property type="entry name" value="Histidine kinase-like ATPase, C-terminal domain"/>
    <property type="match status" value="1"/>
</dbReference>
<dbReference type="SUPFAM" id="SSF55874">
    <property type="entry name" value="ATPase domain of HSP90 chaperone/DNA topoisomerase II/histidine kinase"/>
    <property type="match status" value="1"/>
</dbReference>
<dbReference type="PROSITE" id="PS50885">
    <property type="entry name" value="HAMP"/>
    <property type="match status" value="1"/>
</dbReference>
<accession>A0ABT1SDA6</accession>
<keyword evidence="12" id="KW-0902">Two-component regulatory system</keyword>
<evidence type="ECO:0000256" key="11">
    <source>
        <dbReference type="ARBA" id="ARBA00022989"/>
    </source>
</evidence>
<dbReference type="Pfam" id="PF00672">
    <property type="entry name" value="HAMP"/>
    <property type="match status" value="1"/>
</dbReference>
<evidence type="ECO:0000256" key="7">
    <source>
        <dbReference type="ARBA" id="ARBA00022692"/>
    </source>
</evidence>
<dbReference type="Pfam" id="PF02518">
    <property type="entry name" value="HATPase_c"/>
    <property type="match status" value="1"/>
</dbReference>
<proteinExistence type="predicted"/>
<evidence type="ECO:0000256" key="12">
    <source>
        <dbReference type="ARBA" id="ARBA00023012"/>
    </source>
</evidence>